<proteinExistence type="inferred from homology"/>
<evidence type="ECO:0000256" key="5">
    <source>
        <dbReference type="ARBA" id="ARBA00022898"/>
    </source>
</evidence>
<keyword evidence="4 6" id="KW-0808">Transferase</keyword>
<dbReference type="RefSeq" id="WP_042232497.1">
    <property type="nucleotide sequence ID" value="NZ_CP026520.1"/>
</dbReference>
<dbReference type="EMBL" id="CP026520">
    <property type="protein sequence ID" value="QAV20324.1"/>
    <property type="molecule type" value="Genomic_DNA"/>
</dbReference>
<dbReference type="NCBIfam" id="NF005817">
    <property type="entry name" value="PRK07683.1"/>
    <property type="match status" value="1"/>
</dbReference>
<dbReference type="FunFam" id="3.40.640.10:FF:000033">
    <property type="entry name" value="Aspartate aminotransferase"/>
    <property type="match status" value="1"/>
</dbReference>
<reference evidence="8 11" key="2">
    <citation type="submission" date="2022-05" db="EMBL/GenBank/DDBJ databases">
        <title>Genome Sequencing of Bee-Associated Microbes.</title>
        <authorList>
            <person name="Dunlap C."/>
        </authorList>
    </citation>
    <scope>NUCLEOTIDE SEQUENCE [LARGE SCALE GENOMIC DNA]</scope>
    <source>
        <strain evidence="8 11">NRRL B-23120</strain>
    </source>
</reference>
<dbReference type="Gene3D" id="3.90.1150.10">
    <property type="entry name" value="Aspartate Aminotransferase, domain 1"/>
    <property type="match status" value="1"/>
</dbReference>
<evidence type="ECO:0000256" key="2">
    <source>
        <dbReference type="ARBA" id="ARBA00007441"/>
    </source>
</evidence>
<dbReference type="Proteomes" id="UP000288943">
    <property type="component" value="Chromosome"/>
</dbReference>
<dbReference type="Proteomes" id="UP001527202">
    <property type="component" value="Unassembled WGS sequence"/>
</dbReference>
<dbReference type="InterPro" id="IPR015422">
    <property type="entry name" value="PyrdxlP-dep_Trfase_small"/>
</dbReference>
<dbReference type="InterPro" id="IPR004838">
    <property type="entry name" value="NHTrfase_class1_PyrdxlP-BS"/>
</dbReference>
<keyword evidence="11" id="KW-1185">Reference proteome</keyword>
<dbReference type="PANTHER" id="PTHR46383">
    <property type="entry name" value="ASPARTATE AMINOTRANSFERASE"/>
    <property type="match status" value="1"/>
</dbReference>
<dbReference type="Pfam" id="PF00155">
    <property type="entry name" value="Aminotran_1_2"/>
    <property type="match status" value="1"/>
</dbReference>
<dbReference type="PANTHER" id="PTHR46383:SF4">
    <property type="entry name" value="AMINOTRANSFERASE"/>
    <property type="match status" value="1"/>
</dbReference>
<gene>
    <name evidence="8" type="ORF">M5X16_19465</name>
    <name evidence="9" type="ORF">PC41400_22700</name>
</gene>
<accession>A0A410X0W7</accession>
<protein>
    <recommendedName>
        <fullName evidence="6">Aminotransferase</fullName>
        <ecNumber evidence="6">2.6.1.-</ecNumber>
    </recommendedName>
</protein>
<evidence type="ECO:0000313" key="9">
    <source>
        <dbReference type="EMBL" id="QAV20324.1"/>
    </source>
</evidence>
<name>A0A410X0W7_9BACL</name>
<dbReference type="KEGG" id="pchi:PC41400_22700"/>
<dbReference type="GO" id="GO:0008483">
    <property type="term" value="F:transaminase activity"/>
    <property type="evidence" value="ECO:0007669"/>
    <property type="project" value="UniProtKB-KW"/>
</dbReference>
<reference evidence="9 10" key="1">
    <citation type="submission" date="2018-01" db="EMBL/GenBank/DDBJ databases">
        <title>The whole genome sequencing and assembly of Paenibacillus chitinolyticus KCCM 41400 strain.</title>
        <authorList>
            <person name="Kim J.-Y."/>
            <person name="Park M.-K."/>
            <person name="Lee Y.-J."/>
            <person name="Yi H."/>
            <person name="Bahn Y.-S."/>
            <person name="Kim J.F."/>
            <person name="Lee D.-W."/>
        </authorList>
    </citation>
    <scope>NUCLEOTIDE SEQUENCE [LARGE SCALE GENOMIC DNA]</scope>
    <source>
        <strain evidence="9 10">KCCM 41400</strain>
    </source>
</reference>
<keyword evidence="5" id="KW-0663">Pyridoxal phosphate</keyword>
<organism evidence="9 10">
    <name type="scientific">Paenibacillus chitinolyticus</name>
    <dbReference type="NCBI Taxonomy" id="79263"/>
    <lineage>
        <taxon>Bacteria</taxon>
        <taxon>Bacillati</taxon>
        <taxon>Bacillota</taxon>
        <taxon>Bacilli</taxon>
        <taxon>Bacillales</taxon>
        <taxon>Paenibacillaceae</taxon>
        <taxon>Paenibacillus</taxon>
    </lineage>
</organism>
<evidence type="ECO:0000313" key="11">
    <source>
        <dbReference type="Proteomes" id="UP001527202"/>
    </source>
</evidence>
<evidence type="ECO:0000313" key="10">
    <source>
        <dbReference type="Proteomes" id="UP000288943"/>
    </source>
</evidence>
<dbReference type="InterPro" id="IPR004839">
    <property type="entry name" value="Aminotransferase_I/II_large"/>
</dbReference>
<evidence type="ECO:0000313" key="8">
    <source>
        <dbReference type="EMBL" id="MCY9597948.1"/>
    </source>
</evidence>
<dbReference type="OrthoDB" id="9813612at2"/>
<dbReference type="GeneID" id="95377605"/>
<dbReference type="PROSITE" id="PS00105">
    <property type="entry name" value="AA_TRANSFER_CLASS_1"/>
    <property type="match status" value="1"/>
</dbReference>
<dbReference type="InterPro" id="IPR050596">
    <property type="entry name" value="AspAT/PAT-like"/>
</dbReference>
<dbReference type="InterPro" id="IPR015421">
    <property type="entry name" value="PyrdxlP-dep_Trfase_major"/>
</dbReference>
<evidence type="ECO:0000256" key="4">
    <source>
        <dbReference type="ARBA" id="ARBA00022679"/>
    </source>
</evidence>
<dbReference type="GO" id="GO:0030170">
    <property type="term" value="F:pyridoxal phosphate binding"/>
    <property type="evidence" value="ECO:0007669"/>
    <property type="project" value="InterPro"/>
</dbReference>
<evidence type="ECO:0000256" key="1">
    <source>
        <dbReference type="ARBA" id="ARBA00001933"/>
    </source>
</evidence>
<evidence type="ECO:0000259" key="7">
    <source>
        <dbReference type="Pfam" id="PF00155"/>
    </source>
</evidence>
<dbReference type="EMBL" id="JAMDMJ010000025">
    <property type="protein sequence ID" value="MCY9597948.1"/>
    <property type="molecule type" value="Genomic_DNA"/>
</dbReference>
<dbReference type="Gene3D" id="3.40.640.10">
    <property type="entry name" value="Type I PLP-dependent aspartate aminotransferase-like (Major domain)"/>
    <property type="match status" value="1"/>
</dbReference>
<dbReference type="InterPro" id="IPR015424">
    <property type="entry name" value="PyrdxlP-dep_Trfase"/>
</dbReference>
<comment type="cofactor">
    <cofactor evidence="1 6">
        <name>pyridoxal 5'-phosphate</name>
        <dbReference type="ChEBI" id="CHEBI:597326"/>
    </cofactor>
</comment>
<comment type="similarity">
    <text evidence="2 6">Belongs to the class-I pyridoxal-phosphate-dependent aminotransferase family.</text>
</comment>
<evidence type="ECO:0000256" key="3">
    <source>
        <dbReference type="ARBA" id="ARBA00022576"/>
    </source>
</evidence>
<dbReference type="CDD" id="cd00609">
    <property type="entry name" value="AAT_like"/>
    <property type="match status" value="1"/>
</dbReference>
<sequence>MQPIINPQVKEIQISGIRKIANKVAAMPDALALTMGQPDFPTPAHIVEAAQKALQAGRTVYTPNAGLPELRKAAADFVGSKYGLSYDGGSEVIVTTGASEALDITLRTILTPGAEVILPGPIYPGYEPLIRLCGGVPVYVDTRPYEFKMTAAAMEPHLTERTRCVVLGYPSNPTGQIMTKAELAELAALLGSRNLYVISDEIYSELVYGAEHASIAAMPGMREKTIVINGLSKSHSMTGWRIGFTFAPEALTQHMVKVHQYNVTCASSISQYAAVEALTAGRDDALPMRQAYENRLEHVYGRLQAMGLEAVKPQGAFYLFPSIARFGLGSEQFAYRLLEEQRVAVVPGDAFSPLGEGYIRLSYAYSQEVLDGALDRLEAFIRKLDRS</sequence>
<feature type="domain" description="Aminotransferase class I/classII large" evidence="7">
    <location>
        <begin position="30"/>
        <end position="377"/>
    </location>
</feature>
<keyword evidence="3 6" id="KW-0032">Aminotransferase</keyword>
<dbReference type="SUPFAM" id="SSF53383">
    <property type="entry name" value="PLP-dependent transferases"/>
    <property type="match status" value="1"/>
</dbReference>
<dbReference type="EC" id="2.6.1.-" evidence="6"/>
<dbReference type="GO" id="GO:0006520">
    <property type="term" value="P:amino acid metabolic process"/>
    <property type="evidence" value="ECO:0007669"/>
    <property type="project" value="InterPro"/>
</dbReference>
<dbReference type="AlphaFoldDB" id="A0A410X0W7"/>
<evidence type="ECO:0000256" key="6">
    <source>
        <dbReference type="RuleBase" id="RU000481"/>
    </source>
</evidence>